<comment type="caution">
    <text evidence="2">The sequence shown here is derived from an EMBL/GenBank/DDBJ whole genome shotgun (WGS) entry which is preliminary data.</text>
</comment>
<dbReference type="AlphaFoldDB" id="A0A094XF59"/>
<dbReference type="Proteomes" id="UP000297014">
    <property type="component" value="Unassembled WGS sequence"/>
</dbReference>
<evidence type="ECO:0000313" key="5">
    <source>
        <dbReference type="Proteomes" id="UP000297014"/>
    </source>
</evidence>
<dbReference type="Pfam" id="PF01243">
    <property type="entry name" value="PNPOx_N"/>
    <property type="match status" value="1"/>
</dbReference>
<dbReference type="EMBL" id="JALP01000118">
    <property type="protein sequence ID" value="THG90766.1"/>
    <property type="molecule type" value="Genomic_DNA"/>
</dbReference>
<dbReference type="EMBL" id="ALPT02000030">
    <property type="protein sequence ID" value="KGA97405.1"/>
    <property type="molecule type" value="Genomic_DNA"/>
</dbReference>
<name>A0A094XF59_ALKAL</name>
<gene>
    <name evidence="3" type="ORF">AJ85_08880</name>
    <name evidence="2" type="ORF">BALCAV_0210415</name>
</gene>
<dbReference type="PANTHER" id="PTHR42815">
    <property type="entry name" value="FAD-BINDING, PUTATIVE (AFU_ORTHOLOGUE AFUA_6G07600)-RELATED"/>
    <property type="match status" value="1"/>
</dbReference>
<reference evidence="3 5" key="2">
    <citation type="submission" date="2014-01" db="EMBL/GenBank/DDBJ databases">
        <title>Draft genome sequencing of Bacillus alcalophilus CGMCC 1.3604.</title>
        <authorList>
            <person name="Yang J."/>
            <person name="Diao L."/>
            <person name="Yang S."/>
        </authorList>
    </citation>
    <scope>NUCLEOTIDE SEQUENCE [LARGE SCALE GENOMIC DNA]</scope>
    <source>
        <strain evidence="3 5">CGMCC 1.3604</strain>
    </source>
</reference>
<dbReference type="eggNOG" id="COG3576">
    <property type="taxonomic scope" value="Bacteria"/>
</dbReference>
<dbReference type="Gene3D" id="2.30.110.10">
    <property type="entry name" value="Electron Transport, Fmn-binding Protein, Chain A"/>
    <property type="match status" value="1"/>
</dbReference>
<dbReference type="SUPFAM" id="SSF50475">
    <property type="entry name" value="FMN-binding split barrel"/>
    <property type="match status" value="1"/>
</dbReference>
<organism evidence="2 4">
    <name type="scientific">Alkalihalobacillus alcalophilus ATCC 27647 = CGMCC 1.3604</name>
    <dbReference type="NCBI Taxonomy" id="1218173"/>
    <lineage>
        <taxon>Bacteria</taxon>
        <taxon>Bacillati</taxon>
        <taxon>Bacillota</taxon>
        <taxon>Bacilli</taxon>
        <taxon>Bacillales</taxon>
        <taxon>Bacillaceae</taxon>
        <taxon>Alkalihalobacillus</taxon>
    </lineage>
</organism>
<proteinExistence type="predicted"/>
<feature type="domain" description="Pyridoxamine 5'-phosphate oxidase N-terminal" evidence="1">
    <location>
        <begin position="35"/>
        <end position="151"/>
    </location>
</feature>
<evidence type="ECO:0000259" key="1">
    <source>
        <dbReference type="Pfam" id="PF01243"/>
    </source>
</evidence>
<evidence type="ECO:0000313" key="3">
    <source>
        <dbReference type="EMBL" id="THG90766.1"/>
    </source>
</evidence>
<dbReference type="InterPro" id="IPR012349">
    <property type="entry name" value="Split_barrel_FMN-bd"/>
</dbReference>
<dbReference type="STRING" id="1218173.BALCAV_0210415"/>
<evidence type="ECO:0000313" key="2">
    <source>
        <dbReference type="EMBL" id="KGA97405.1"/>
    </source>
</evidence>
<reference evidence="2 4" key="1">
    <citation type="journal article" date="2014" name="Genome Announc.">
        <title>Draft Genome Sequence of Bacillus alcalophilus AV1934, a Classic Alkaliphile Isolated from Human Feces in 1934.</title>
        <authorList>
            <person name="Attie O."/>
            <person name="Jayaprakash A."/>
            <person name="Shah H."/>
            <person name="Paulsen I.T."/>
            <person name="Morino M."/>
            <person name="Takahashi Y."/>
            <person name="Narumi I."/>
            <person name="Sachidanandam R."/>
            <person name="Satoh K."/>
            <person name="Ito M."/>
            <person name="Krulwich T.A."/>
        </authorList>
    </citation>
    <scope>NUCLEOTIDE SEQUENCE [LARGE SCALE GENOMIC DNA]</scope>
    <source>
        <strain evidence="2 4">AV1934</strain>
    </source>
</reference>
<dbReference type="Proteomes" id="UP000002754">
    <property type="component" value="Unassembled WGS sequence"/>
</dbReference>
<keyword evidence="4" id="KW-1185">Reference proteome</keyword>
<dbReference type="RefSeq" id="WP_003323699.1">
    <property type="nucleotide sequence ID" value="NZ_ALPT02000030.1"/>
</dbReference>
<dbReference type="InterPro" id="IPR011576">
    <property type="entry name" value="Pyridox_Oxase_N"/>
</dbReference>
<dbReference type="NCBIfam" id="TIGR04025">
    <property type="entry name" value="PPOX_FMN_DR2398"/>
    <property type="match status" value="1"/>
</dbReference>
<accession>A0A094XF59</accession>
<dbReference type="InterPro" id="IPR024029">
    <property type="entry name" value="Pyridox_Oxase_FMN-dep"/>
</dbReference>
<keyword evidence="2" id="KW-0378">Hydrolase</keyword>
<evidence type="ECO:0000313" key="4">
    <source>
        <dbReference type="Proteomes" id="UP000002754"/>
    </source>
</evidence>
<dbReference type="PANTHER" id="PTHR42815:SF2">
    <property type="entry name" value="FAD-BINDING, PUTATIVE (AFU_ORTHOLOGUE AFUA_6G07600)-RELATED"/>
    <property type="match status" value="1"/>
</dbReference>
<sequence>MKKIVFKDTITTSQQLREFSGEPSELVQNKVLDSLDEHCVQFINQSPFVLIATSNQHGENDVSPRGDGPGFIKVLNNKQLLIPERPGNKRMDSLTNILSNPRIGLLVLIPGLGETLRINGKATIIRDLYYLEMMAVRNKVPEMAIAVEVEECFIHCAKAIKRSSLWKSETWFDKEELPNVAKVLAAHVKKQDYTEENVAKRLKESYENLLY</sequence>
<dbReference type="OrthoDB" id="9796486at2"/>
<protein>
    <submittedName>
        <fullName evidence="2">Phosphohydrolase</fullName>
    </submittedName>
</protein>
<dbReference type="GO" id="GO:0016787">
    <property type="term" value="F:hydrolase activity"/>
    <property type="evidence" value="ECO:0007669"/>
    <property type="project" value="UniProtKB-KW"/>
</dbReference>